<dbReference type="Gene3D" id="3.40.225.10">
    <property type="entry name" value="Class II aldolase/adducin N-terminal domain"/>
    <property type="match status" value="1"/>
</dbReference>
<dbReference type="SUPFAM" id="SSF53639">
    <property type="entry name" value="AraD/HMP-PK domain-like"/>
    <property type="match status" value="1"/>
</dbReference>
<dbReference type="GO" id="GO:0019323">
    <property type="term" value="P:pentose catabolic process"/>
    <property type="evidence" value="ECO:0007669"/>
    <property type="project" value="TreeGrafter"/>
</dbReference>
<dbReference type="AlphaFoldDB" id="A0A6N6N409"/>
<organism evidence="4 5">
    <name type="scientific">Pseudodesulfovibrio senegalensis</name>
    <dbReference type="NCBI Taxonomy" id="1721087"/>
    <lineage>
        <taxon>Bacteria</taxon>
        <taxon>Pseudomonadati</taxon>
        <taxon>Thermodesulfobacteriota</taxon>
        <taxon>Desulfovibrionia</taxon>
        <taxon>Desulfovibrionales</taxon>
        <taxon>Desulfovibrionaceae</taxon>
    </lineage>
</organism>
<dbReference type="PANTHER" id="PTHR22789:SF0">
    <property type="entry name" value="3-OXO-TETRONATE 4-PHOSPHATE DECARBOXYLASE-RELATED"/>
    <property type="match status" value="1"/>
</dbReference>
<evidence type="ECO:0000259" key="3">
    <source>
        <dbReference type="SMART" id="SM01007"/>
    </source>
</evidence>
<dbReference type="InterPro" id="IPR001303">
    <property type="entry name" value="Aldolase_II/adducin_N"/>
</dbReference>
<name>A0A6N6N409_9BACT</name>
<dbReference type="InterPro" id="IPR050197">
    <property type="entry name" value="Aldolase_class_II_sugar_metab"/>
</dbReference>
<evidence type="ECO:0000256" key="2">
    <source>
        <dbReference type="ARBA" id="ARBA00023239"/>
    </source>
</evidence>
<feature type="domain" description="Class II aldolase/adducin N-terminal" evidence="3">
    <location>
        <begin position="197"/>
        <end position="378"/>
    </location>
</feature>
<evidence type="ECO:0000313" key="4">
    <source>
        <dbReference type="EMBL" id="KAB1441809.1"/>
    </source>
</evidence>
<gene>
    <name evidence="4" type="ORF">F8A88_09485</name>
</gene>
<dbReference type="PANTHER" id="PTHR22789">
    <property type="entry name" value="FUCULOSE PHOSPHATE ALDOLASE"/>
    <property type="match status" value="1"/>
</dbReference>
<dbReference type="GO" id="GO:0005829">
    <property type="term" value="C:cytosol"/>
    <property type="evidence" value="ECO:0007669"/>
    <property type="project" value="TreeGrafter"/>
</dbReference>
<evidence type="ECO:0000313" key="5">
    <source>
        <dbReference type="Proteomes" id="UP000438699"/>
    </source>
</evidence>
<evidence type="ECO:0000256" key="1">
    <source>
        <dbReference type="ARBA" id="ARBA00022723"/>
    </source>
</evidence>
<dbReference type="Proteomes" id="UP000438699">
    <property type="component" value="Unassembled WGS sequence"/>
</dbReference>
<sequence>MKRLTEKYAAKLAQHGLCEAGEALVGGRNDRTFWSSDDPRRELLEPMFEPLGVNSLLLARPAEPYRTIIDFLAGHSTGAVTPRDCETRTFLHEIPVCSARTDLETLLRERKAVIVPGQGVVAKGTVSPEECFVYFSSVCFACFVLFFSDHLHACRHGGPNPDQQQAFDRAVSLLPEPRTNVPALTAGPFMDEAALLAAMAEAGRNVVGHGLVDSFFGNISCLRDGIVHISQTGSSLDELEGCIDPCPQDRSTCAGLTASSELSAHEDAYRRTHAACILHGHPKFTVIMSMDCPALDNCPDRHRCHTHCTKTRLAAGLPVVPGEVGTGPTGLCHTLPPALENTPGAIVHGHGLFATGTIDFNAPFATMLHAENQCREEYFRKVREAIHG</sequence>
<dbReference type="GO" id="GO:0046872">
    <property type="term" value="F:metal ion binding"/>
    <property type="evidence" value="ECO:0007669"/>
    <property type="project" value="UniProtKB-KW"/>
</dbReference>
<dbReference type="InterPro" id="IPR036409">
    <property type="entry name" value="Aldolase_II/adducin_N_sf"/>
</dbReference>
<dbReference type="Pfam" id="PF00596">
    <property type="entry name" value="Aldolase_II"/>
    <property type="match status" value="1"/>
</dbReference>
<dbReference type="RefSeq" id="WP_151150901.1">
    <property type="nucleotide sequence ID" value="NZ_WAIE01000003.1"/>
</dbReference>
<dbReference type="GO" id="GO:0008168">
    <property type="term" value="F:methyltransferase activity"/>
    <property type="evidence" value="ECO:0007669"/>
    <property type="project" value="UniProtKB-KW"/>
</dbReference>
<keyword evidence="2" id="KW-0456">Lyase</keyword>
<keyword evidence="1" id="KW-0479">Metal-binding</keyword>
<dbReference type="EMBL" id="WAIE01000003">
    <property type="protein sequence ID" value="KAB1441809.1"/>
    <property type="molecule type" value="Genomic_DNA"/>
</dbReference>
<keyword evidence="4" id="KW-0808">Transferase</keyword>
<proteinExistence type="predicted"/>
<reference evidence="4 5" key="1">
    <citation type="journal article" date="2017" name="Int. J. Syst. Evol. Microbiol.">
        <title>Desulfovibrio senegalensis sp. nov., a mesophilic sulfate reducer isolated from marine sediment.</title>
        <authorList>
            <person name="Thioye A."/>
            <person name="Gam Z.B.A."/>
            <person name="Mbengue M."/>
            <person name="Cayol J.L."/>
            <person name="Joseph-Bartoli M."/>
            <person name="Toure-Kane C."/>
            <person name="Labat M."/>
        </authorList>
    </citation>
    <scope>NUCLEOTIDE SEQUENCE [LARGE SCALE GENOMIC DNA]</scope>
    <source>
        <strain evidence="4 5">DSM 101509</strain>
    </source>
</reference>
<protein>
    <submittedName>
        <fullName evidence="4">rRNA adenine dimethylase</fullName>
    </submittedName>
</protein>
<dbReference type="GO" id="GO:0016832">
    <property type="term" value="F:aldehyde-lyase activity"/>
    <property type="evidence" value="ECO:0007669"/>
    <property type="project" value="TreeGrafter"/>
</dbReference>
<accession>A0A6N6N409</accession>
<comment type="caution">
    <text evidence="4">The sequence shown here is derived from an EMBL/GenBank/DDBJ whole genome shotgun (WGS) entry which is preliminary data.</text>
</comment>
<dbReference type="GO" id="GO:0032259">
    <property type="term" value="P:methylation"/>
    <property type="evidence" value="ECO:0007669"/>
    <property type="project" value="UniProtKB-KW"/>
</dbReference>
<dbReference type="OrthoDB" id="5392660at2"/>
<keyword evidence="5" id="KW-1185">Reference proteome</keyword>
<dbReference type="SMART" id="SM01007">
    <property type="entry name" value="Aldolase_II"/>
    <property type="match status" value="1"/>
</dbReference>
<keyword evidence="4" id="KW-0489">Methyltransferase</keyword>